<dbReference type="AlphaFoldDB" id="A0A7C9TMV8"/>
<proteinExistence type="predicted"/>
<dbReference type="EMBL" id="JAAGOH010000020">
    <property type="protein sequence ID" value="NDY92687.1"/>
    <property type="molecule type" value="Genomic_DNA"/>
</dbReference>
<keyword evidence="1" id="KW-0472">Membrane</keyword>
<protein>
    <submittedName>
        <fullName evidence="2">Uncharacterized protein</fullName>
    </submittedName>
</protein>
<feature type="transmembrane region" description="Helical" evidence="1">
    <location>
        <begin position="44"/>
        <end position="65"/>
    </location>
</feature>
<dbReference type="RefSeq" id="WP_163458735.1">
    <property type="nucleotide sequence ID" value="NZ_JAAGOH010000020.1"/>
</dbReference>
<name>A0A7C9TMV8_9BURK</name>
<keyword evidence="1" id="KW-1133">Transmembrane helix</keyword>
<accession>A0A7C9TMV8</accession>
<feature type="transmembrane region" description="Helical" evidence="1">
    <location>
        <begin position="77"/>
        <end position="97"/>
    </location>
</feature>
<evidence type="ECO:0000313" key="3">
    <source>
        <dbReference type="Proteomes" id="UP000484255"/>
    </source>
</evidence>
<evidence type="ECO:0000256" key="1">
    <source>
        <dbReference type="SAM" id="Phobius"/>
    </source>
</evidence>
<evidence type="ECO:0000313" key="2">
    <source>
        <dbReference type="EMBL" id="NDY92687.1"/>
    </source>
</evidence>
<sequence>MPAQQLTLRCNRLLWLAFMLAVAAGLAVMPAVDPLGRGLRALGLPAGAAWALQSAGALAGMLLSLRAQRWAPGLARGMLVAGVLVVAAAALWHALHLQQGGAGDARPLLLWWSAPLWWLVCGGQGAGLRPEGAASPVVQPAVGEAEAAPAA</sequence>
<keyword evidence="1" id="KW-0812">Transmembrane</keyword>
<keyword evidence="3" id="KW-1185">Reference proteome</keyword>
<dbReference type="Proteomes" id="UP000484255">
    <property type="component" value="Unassembled WGS sequence"/>
</dbReference>
<organism evidence="2 3">
    <name type="scientific">Ideonella livida</name>
    <dbReference type="NCBI Taxonomy" id="2707176"/>
    <lineage>
        <taxon>Bacteria</taxon>
        <taxon>Pseudomonadati</taxon>
        <taxon>Pseudomonadota</taxon>
        <taxon>Betaproteobacteria</taxon>
        <taxon>Burkholderiales</taxon>
        <taxon>Sphaerotilaceae</taxon>
        <taxon>Ideonella</taxon>
    </lineage>
</organism>
<gene>
    <name evidence="2" type="ORF">G3A44_15965</name>
</gene>
<reference evidence="2 3" key="1">
    <citation type="submission" date="2020-02" db="EMBL/GenBank/DDBJ databases">
        <title>Ideonella bacterium strain TBM-1.</title>
        <authorList>
            <person name="Chen W.-M."/>
        </authorList>
    </citation>
    <scope>NUCLEOTIDE SEQUENCE [LARGE SCALE GENOMIC DNA]</scope>
    <source>
        <strain evidence="2 3">TBM-1</strain>
    </source>
</reference>
<feature type="transmembrane region" description="Helical" evidence="1">
    <location>
        <begin position="12"/>
        <end position="32"/>
    </location>
</feature>
<comment type="caution">
    <text evidence="2">The sequence shown here is derived from an EMBL/GenBank/DDBJ whole genome shotgun (WGS) entry which is preliminary data.</text>
</comment>